<keyword evidence="2" id="KW-0489">Methyltransferase</keyword>
<accession>A0ABV3IND1</accession>
<dbReference type="Proteomes" id="UP001552479">
    <property type="component" value="Unassembled WGS sequence"/>
</dbReference>
<reference evidence="11 12" key="1">
    <citation type="submission" date="2024-06" db="EMBL/GenBank/DDBJ databases">
        <title>The Natural Products Discovery Center: Release of the First 8490 Sequenced Strains for Exploring Actinobacteria Biosynthetic Diversity.</title>
        <authorList>
            <person name="Kalkreuter E."/>
            <person name="Kautsar S.A."/>
            <person name="Yang D."/>
            <person name="Bader C.D."/>
            <person name="Teijaro C.N."/>
            <person name="Fluegel L."/>
            <person name="Davis C.M."/>
            <person name="Simpson J.R."/>
            <person name="Lauterbach L."/>
            <person name="Steele A.D."/>
            <person name="Gui C."/>
            <person name="Meng S."/>
            <person name="Li G."/>
            <person name="Viehrig K."/>
            <person name="Ye F."/>
            <person name="Su P."/>
            <person name="Kiefer A.F."/>
            <person name="Nichols A."/>
            <person name="Cepeda A.J."/>
            <person name="Yan W."/>
            <person name="Fan B."/>
            <person name="Jiang Y."/>
            <person name="Adhikari A."/>
            <person name="Zheng C.-J."/>
            <person name="Schuster L."/>
            <person name="Cowan T.M."/>
            <person name="Smanski M.J."/>
            <person name="Chevrette M.G."/>
            <person name="De Carvalho L.P.S."/>
            <person name="Shen B."/>
        </authorList>
    </citation>
    <scope>NUCLEOTIDE SEQUENCE [LARGE SCALE GENOMIC DNA]</scope>
    <source>
        <strain evidence="11 12">NPDC053791</strain>
    </source>
</reference>
<feature type="region of interest" description="Disordered" evidence="8">
    <location>
        <begin position="655"/>
        <end position="674"/>
    </location>
</feature>
<evidence type="ECO:0000256" key="4">
    <source>
        <dbReference type="ARBA" id="ARBA00022691"/>
    </source>
</evidence>
<comment type="caution">
    <text evidence="11">The sequence shown here is derived from an EMBL/GenBank/DDBJ whole genome shotgun (WGS) entry which is preliminary data.</text>
</comment>
<feature type="domain" description="Radical SAM core" evidence="10">
    <location>
        <begin position="192"/>
        <end position="417"/>
    </location>
</feature>
<dbReference type="PANTHER" id="PTHR43409">
    <property type="entry name" value="ANAEROBIC MAGNESIUM-PROTOPORPHYRIN IX MONOMETHYL ESTER CYCLASE-RELATED"/>
    <property type="match status" value="1"/>
</dbReference>
<keyword evidence="7" id="KW-0411">Iron-sulfur</keyword>
<organism evidence="11 12">
    <name type="scientific">Streptomyces roseoverticillatus</name>
    <dbReference type="NCBI Taxonomy" id="66429"/>
    <lineage>
        <taxon>Bacteria</taxon>
        <taxon>Bacillati</taxon>
        <taxon>Actinomycetota</taxon>
        <taxon>Actinomycetes</taxon>
        <taxon>Kitasatosporales</taxon>
        <taxon>Streptomycetaceae</taxon>
        <taxon>Streptomyces</taxon>
    </lineage>
</organism>
<dbReference type="InterPro" id="IPR058240">
    <property type="entry name" value="rSAM_sf"/>
</dbReference>
<evidence type="ECO:0000256" key="7">
    <source>
        <dbReference type="ARBA" id="ARBA00023014"/>
    </source>
</evidence>
<name>A0ABV3IND1_9ACTN</name>
<dbReference type="RefSeq" id="WP_366086190.1">
    <property type="nucleotide sequence ID" value="NZ_JBFASG010000001.1"/>
</dbReference>
<keyword evidence="5" id="KW-0479">Metal-binding</keyword>
<evidence type="ECO:0000259" key="10">
    <source>
        <dbReference type="PROSITE" id="PS51918"/>
    </source>
</evidence>
<evidence type="ECO:0000313" key="12">
    <source>
        <dbReference type="Proteomes" id="UP001552479"/>
    </source>
</evidence>
<feature type="compositionally biased region" description="Basic and acidic residues" evidence="8">
    <location>
        <begin position="655"/>
        <end position="668"/>
    </location>
</feature>
<feature type="compositionally biased region" description="Basic and acidic residues" evidence="8">
    <location>
        <begin position="521"/>
        <end position="538"/>
    </location>
</feature>
<proteinExistence type="predicted"/>
<dbReference type="Pfam" id="PF04055">
    <property type="entry name" value="Radical_SAM"/>
    <property type="match status" value="1"/>
</dbReference>
<dbReference type="InterPro" id="IPR006158">
    <property type="entry name" value="Cobalamin-bd"/>
</dbReference>
<dbReference type="EMBL" id="JBFASG010000001">
    <property type="protein sequence ID" value="MEV4921281.1"/>
    <property type="molecule type" value="Genomic_DNA"/>
</dbReference>
<dbReference type="SFLD" id="SFLDS00029">
    <property type="entry name" value="Radical_SAM"/>
    <property type="match status" value="1"/>
</dbReference>
<keyword evidence="3" id="KW-0808">Transferase</keyword>
<dbReference type="SUPFAM" id="SSF102114">
    <property type="entry name" value="Radical SAM enzymes"/>
    <property type="match status" value="1"/>
</dbReference>
<dbReference type="SFLD" id="SFLDG01123">
    <property type="entry name" value="methyltransferase_(Class_B)"/>
    <property type="match status" value="1"/>
</dbReference>
<gene>
    <name evidence="11" type="ORF">AB0L03_00235</name>
</gene>
<keyword evidence="12" id="KW-1185">Reference proteome</keyword>
<feature type="region of interest" description="Disordered" evidence="8">
    <location>
        <begin position="520"/>
        <end position="545"/>
    </location>
</feature>
<evidence type="ECO:0000259" key="9">
    <source>
        <dbReference type="PROSITE" id="PS51332"/>
    </source>
</evidence>
<evidence type="ECO:0000256" key="5">
    <source>
        <dbReference type="ARBA" id="ARBA00022723"/>
    </source>
</evidence>
<evidence type="ECO:0000256" key="6">
    <source>
        <dbReference type="ARBA" id="ARBA00023004"/>
    </source>
</evidence>
<protein>
    <submittedName>
        <fullName evidence="11">Radical SAM protein</fullName>
    </submittedName>
</protein>
<dbReference type="InterPro" id="IPR034466">
    <property type="entry name" value="Methyltransferase_Class_B"/>
</dbReference>
<evidence type="ECO:0000256" key="8">
    <source>
        <dbReference type="SAM" id="MobiDB-lite"/>
    </source>
</evidence>
<dbReference type="InterPro" id="IPR051198">
    <property type="entry name" value="BchE-like"/>
</dbReference>
<evidence type="ECO:0000256" key="2">
    <source>
        <dbReference type="ARBA" id="ARBA00022603"/>
    </source>
</evidence>
<dbReference type="PROSITE" id="PS51918">
    <property type="entry name" value="RADICAL_SAM"/>
    <property type="match status" value="1"/>
</dbReference>
<keyword evidence="4" id="KW-0949">S-adenosyl-L-methionine</keyword>
<dbReference type="PANTHER" id="PTHR43409:SF7">
    <property type="entry name" value="BLL1977 PROTEIN"/>
    <property type="match status" value="1"/>
</dbReference>
<dbReference type="CDD" id="cd01335">
    <property type="entry name" value="Radical_SAM"/>
    <property type="match status" value="1"/>
</dbReference>
<evidence type="ECO:0000256" key="1">
    <source>
        <dbReference type="ARBA" id="ARBA00001966"/>
    </source>
</evidence>
<dbReference type="PROSITE" id="PS51332">
    <property type="entry name" value="B12_BINDING"/>
    <property type="match status" value="1"/>
</dbReference>
<dbReference type="InterPro" id="IPR007197">
    <property type="entry name" value="rSAM"/>
</dbReference>
<dbReference type="Pfam" id="PF02310">
    <property type="entry name" value="B12-binding"/>
    <property type="match status" value="1"/>
</dbReference>
<evidence type="ECO:0000313" key="11">
    <source>
        <dbReference type="EMBL" id="MEV4921281.1"/>
    </source>
</evidence>
<dbReference type="Gene3D" id="3.80.30.20">
    <property type="entry name" value="tm_1862 like domain"/>
    <property type="match status" value="1"/>
</dbReference>
<dbReference type="SFLD" id="SFLDG01082">
    <property type="entry name" value="B12-binding_domain_containing"/>
    <property type="match status" value="1"/>
</dbReference>
<evidence type="ECO:0000256" key="3">
    <source>
        <dbReference type="ARBA" id="ARBA00022679"/>
    </source>
</evidence>
<keyword evidence="6" id="KW-0408">Iron</keyword>
<feature type="domain" description="B12-binding" evidence="9">
    <location>
        <begin position="6"/>
        <end position="153"/>
    </location>
</feature>
<sequence>MRVTFVDNLLLEERPEGYHFDLQPHLGLISLLAVLHQEGHEGTLLDPKLGVSSGRLALDASLYEHIAEDVLTSRPEAVGMTSLGCNFMATAKVAAHLKRLAPDLPILLGGPHASILDVPVLQRYPQFDLVVRGEAELTLPPLLDRLHSRNFAGLLGITHRNGQDIHRAPDAPLITDLDALPPASYDHYPLAQAGLTTIRVEAGRGCPFACTFCSTASFFGRRYRLKSAERLCADLDRLHDAYGITHFALTHDLFTVDKRKVREFCEEVAPRGYTWTCSARMDCVDNDLLRAMGQAGCRSIYYGVETGSPRMQKEVAKRLDLALFWPTLSATREAGMEAVASFITGYPQETEADQAETLDLIGAAWIRQPEMLATQLHLLTPEPGTTLLDQYRDQLAYDGHISDFNLPTLEADDAEITRLDPEVFVNHHYYRSVLPRQRHILVTSAYRVLCRLGRAVQRHLLGRYGDSLSRFIDDLISWEGITPNPPSDTAELVQAYLCARWGAEDYLLSLVRYMLAATDPARGRDSDGPDRLFDEPSRSGDPLVQTSPRAAVLSDIHACPEILDLLTSATTPEPVEVPHPLSTRRGHGLLLPGGNKQAMRYMVISKDSVRLLAFLEAPRSRAEVARHLGVQGGGTEQLDQLLDQLLALGVLRHREPAEGEEHSGDHGPRVTARA</sequence>
<dbReference type="SMART" id="SM00729">
    <property type="entry name" value="Elp3"/>
    <property type="match status" value="1"/>
</dbReference>
<dbReference type="InterPro" id="IPR006638">
    <property type="entry name" value="Elp3/MiaA/NifB-like_rSAM"/>
</dbReference>
<dbReference type="Gene3D" id="3.40.50.280">
    <property type="entry name" value="Cobalamin-binding domain"/>
    <property type="match status" value="1"/>
</dbReference>
<comment type="cofactor">
    <cofactor evidence="1">
        <name>[4Fe-4S] cluster</name>
        <dbReference type="ChEBI" id="CHEBI:49883"/>
    </cofactor>
</comment>
<dbReference type="InterPro" id="IPR023404">
    <property type="entry name" value="rSAM_horseshoe"/>
</dbReference>